<proteinExistence type="predicted"/>
<keyword evidence="3" id="KW-1185">Reference proteome</keyword>
<feature type="transmembrane region" description="Helical" evidence="1">
    <location>
        <begin position="37"/>
        <end position="60"/>
    </location>
</feature>
<keyword evidence="1" id="KW-0472">Membrane</keyword>
<evidence type="ECO:0000313" key="2">
    <source>
        <dbReference type="EMBL" id="AHG22564.2"/>
    </source>
</evidence>
<organism evidence="2 3">
    <name type="scientific">Chania multitudinisentens RB-25</name>
    <dbReference type="NCBI Taxonomy" id="1441930"/>
    <lineage>
        <taxon>Bacteria</taxon>
        <taxon>Pseudomonadati</taxon>
        <taxon>Pseudomonadota</taxon>
        <taxon>Gammaproteobacteria</taxon>
        <taxon>Enterobacterales</taxon>
        <taxon>Yersiniaceae</taxon>
        <taxon>Chania</taxon>
    </lineage>
</organism>
<reference evidence="2 3" key="2">
    <citation type="submission" date="2015-03" db="EMBL/GenBank/DDBJ databases">
        <authorList>
            <person name="Chan K.-G."/>
        </authorList>
    </citation>
    <scope>NUCLEOTIDE SEQUENCE [LARGE SCALE GENOMIC DNA]</scope>
    <source>
        <strain evidence="2 3">RB-25</strain>
    </source>
</reference>
<name>W0LJF6_9GAMM</name>
<dbReference type="HOGENOM" id="CLU_2920188_0_0_6"/>
<protein>
    <submittedName>
        <fullName evidence="2">Uncharacterized protein</fullName>
    </submittedName>
</protein>
<reference evidence="2 3" key="1">
    <citation type="submission" date="2014-01" db="EMBL/GenBank/DDBJ databases">
        <title>Isolation of Serratia multitudinisentens RB-25 from Ex-Landfill site.</title>
        <authorList>
            <person name="Robson E.H.J."/>
        </authorList>
    </citation>
    <scope>NUCLEOTIDE SEQUENCE [LARGE SCALE GENOMIC DNA]</scope>
    <source>
        <strain evidence="2 3">RB-25</strain>
    </source>
</reference>
<dbReference type="KEGG" id="sfo:Z042_01130"/>
<evidence type="ECO:0000313" key="3">
    <source>
        <dbReference type="Proteomes" id="UP000019030"/>
    </source>
</evidence>
<dbReference type="AlphaFoldDB" id="W0LJF6"/>
<sequence length="61" mass="7229">MVTNVWQMFMYKSPGGLLYRFDVQPVDVFWLTRFYRIYASSFLFFWMSMGVIGNVVLGCVI</sequence>
<dbReference type="Proteomes" id="UP000019030">
    <property type="component" value="Chromosome"/>
</dbReference>
<dbReference type="STRING" id="1441930.Z042_01130"/>
<accession>W0LJF6</accession>
<keyword evidence="1" id="KW-1133">Transmembrane helix</keyword>
<gene>
    <name evidence="2" type="ORF">Z042_01130</name>
</gene>
<evidence type="ECO:0000256" key="1">
    <source>
        <dbReference type="SAM" id="Phobius"/>
    </source>
</evidence>
<dbReference type="EMBL" id="CP007044">
    <property type="protein sequence ID" value="AHG22564.2"/>
    <property type="molecule type" value="Genomic_DNA"/>
</dbReference>
<keyword evidence="1" id="KW-0812">Transmembrane</keyword>